<dbReference type="Gene3D" id="3.40.630.30">
    <property type="match status" value="1"/>
</dbReference>
<keyword evidence="3" id="KW-1185">Reference proteome</keyword>
<keyword evidence="2" id="KW-0012">Acyltransferase</keyword>
<dbReference type="EMBL" id="JAFBCV010000002">
    <property type="protein sequence ID" value="MBM7837807.1"/>
    <property type="molecule type" value="Genomic_DNA"/>
</dbReference>
<dbReference type="EC" id="2.3.1.267" evidence="2"/>
<dbReference type="Pfam" id="PF13302">
    <property type="entry name" value="Acetyltransf_3"/>
    <property type="match status" value="1"/>
</dbReference>
<feature type="domain" description="N-acetyltransferase" evidence="1">
    <location>
        <begin position="15"/>
        <end position="180"/>
    </location>
</feature>
<reference evidence="2" key="1">
    <citation type="submission" date="2021-01" db="EMBL/GenBank/DDBJ databases">
        <title>Genomic Encyclopedia of Type Strains, Phase IV (KMG-IV): sequencing the most valuable type-strain genomes for metagenomic binning, comparative biology and taxonomic classification.</title>
        <authorList>
            <person name="Goeker M."/>
        </authorList>
    </citation>
    <scope>NUCLEOTIDE SEQUENCE</scope>
    <source>
        <strain evidence="2">DSM 21943</strain>
    </source>
</reference>
<evidence type="ECO:0000313" key="3">
    <source>
        <dbReference type="Proteomes" id="UP001179280"/>
    </source>
</evidence>
<dbReference type="Proteomes" id="UP001179280">
    <property type="component" value="Unassembled WGS sequence"/>
</dbReference>
<protein>
    <submittedName>
        <fullName evidence="2">Ribosomal-protein-alanine N-acetyltransferase</fullName>
        <ecNumber evidence="2">2.3.1.267</ecNumber>
    </submittedName>
</protein>
<accession>A0ABS2SU91</accession>
<keyword evidence="2" id="KW-0808">Transferase</keyword>
<dbReference type="InterPro" id="IPR016181">
    <property type="entry name" value="Acyl_CoA_acyltransferase"/>
</dbReference>
<evidence type="ECO:0000313" key="2">
    <source>
        <dbReference type="EMBL" id="MBM7837807.1"/>
    </source>
</evidence>
<organism evidence="2 3">
    <name type="scientific">Shouchella xiaoxiensis</name>
    <dbReference type="NCBI Taxonomy" id="766895"/>
    <lineage>
        <taxon>Bacteria</taxon>
        <taxon>Bacillati</taxon>
        <taxon>Bacillota</taxon>
        <taxon>Bacilli</taxon>
        <taxon>Bacillales</taxon>
        <taxon>Bacillaceae</taxon>
        <taxon>Shouchella</taxon>
    </lineage>
</organism>
<dbReference type="SUPFAM" id="SSF55729">
    <property type="entry name" value="Acyl-CoA N-acyltransferases (Nat)"/>
    <property type="match status" value="1"/>
</dbReference>
<gene>
    <name evidence="2" type="ORF">JOC54_001038</name>
</gene>
<evidence type="ECO:0000259" key="1">
    <source>
        <dbReference type="PROSITE" id="PS51186"/>
    </source>
</evidence>
<dbReference type="InterPro" id="IPR000182">
    <property type="entry name" value="GNAT_dom"/>
</dbReference>
<dbReference type="RefSeq" id="WP_204464873.1">
    <property type="nucleotide sequence ID" value="NZ_JAFBCV010000002.1"/>
</dbReference>
<sequence length="184" mass="21954">MPKQPFFPQLETDRLRLRALTDDDAAFIFKLYSNEKVCAYLYDEEVYTSMDDAREFIEWHAEPEKKGRNRWGIERKTDGVLLGTCGFDSWDRYNQIAEIGYDLWPEYWGAGYMKEALVRAIDNGFSSMNLNRINAFVALENYSSFKLLEQLGFKKEGIMREKHLFRGVYYDHYSYSLLKREWRN</sequence>
<dbReference type="PANTHER" id="PTHR43792">
    <property type="entry name" value="GNAT FAMILY, PUTATIVE (AFU_ORTHOLOGUE AFUA_3G00765)-RELATED-RELATED"/>
    <property type="match status" value="1"/>
</dbReference>
<comment type="caution">
    <text evidence="2">The sequence shown here is derived from an EMBL/GenBank/DDBJ whole genome shotgun (WGS) entry which is preliminary data.</text>
</comment>
<dbReference type="PANTHER" id="PTHR43792:SF9">
    <property type="entry name" value="RIBOSOMAL-PROTEIN-ALANINE ACETYLTRANSFERASE"/>
    <property type="match status" value="1"/>
</dbReference>
<dbReference type="InterPro" id="IPR051531">
    <property type="entry name" value="N-acetyltransferase"/>
</dbReference>
<proteinExistence type="predicted"/>
<dbReference type="PROSITE" id="PS51186">
    <property type="entry name" value="GNAT"/>
    <property type="match status" value="1"/>
</dbReference>
<dbReference type="GO" id="GO:0008999">
    <property type="term" value="F:protein-N-terminal-alanine acetyltransferase activity"/>
    <property type="evidence" value="ECO:0007669"/>
    <property type="project" value="UniProtKB-EC"/>
</dbReference>
<name>A0ABS2SU91_9BACI</name>